<evidence type="ECO:0000313" key="4">
    <source>
        <dbReference type="EMBL" id="EFC42253.1"/>
    </source>
</evidence>
<keyword evidence="5" id="KW-1185">Reference proteome</keyword>
<dbReference type="InterPro" id="IPR014770">
    <property type="entry name" value="Munc13_1"/>
</dbReference>
<dbReference type="InterPro" id="IPR052811">
    <property type="entry name" value="Glucose_resp_signaling"/>
</dbReference>
<dbReference type="InParanoid" id="D2VM40"/>
<dbReference type="PANTHER" id="PTHR47263:SF1">
    <property type="entry name" value="C2 DOMAIN PROTEIN (AFU_ORTHOLOGUE AFUA_7G02350)"/>
    <property type="match status" value="1"/>
</dbReference>
<dbReference type="PROSITE" id="PS51259">
    <property type="entry name" value="MHD2"/>
    <property type="match status" value="1"/>
</dbReference>
<reference evidence="4 5" key="1">
    <citation type="journal article" date="2010" name="Cell">
        <title>The genome of Naegleria gruberi illuminates early eukaryotic versatility.</title>
        <authorList>
            <person name="Fritz-Laylin L.K."/>
            <person name="Prochnik S.E."/>
            <person name="Ginger M.L."/>
            <person name="Dacks J.B."/>
            <person name="Carpenter M.L."/>
            <person name="Field M.C."/>
            <person name="Kuo A."/>
            <person name="Paredez A."/>
            <person name="Chapman J."/>
            <person name="Pham J."/>
            <person name="Shu S."/>
            <person name="Neupane R."/>
            <person name="Cipriano M."/>
            <person name="Mancuso J."/>
            <person name="Tu H."/>
            <person name="Salamov A."/>
            <person name="Lindquist E."/>
            <person name="Shapiro H."/>
            <person name="Lucas S."/>
            <person name="Grigoriev I.V."/>
            <person name="Cande W.Z."/>
            <person name="Fulton C."/>
            <person name="Rokhsar D.S."/>
            <person name="Dawson S.C."/>
        </authorList>
    </citation>
    <scope>NUCLEOTIDE SEQUENCE [LARGE SCALE GENOMIC DNA]</scope>
    <source>
        <strain evidence="4 5">NEG-M</strain>
    </source>
</reference>
<dbReference type="Gene3D" id="1.20.58.1100">
    <property type="match status" value="1"/>
</dbReference>
<evidence type="ECO:0000256" key="1">
    <source>
        <dbReference type="SAM" id="MobiDB-lite"/>
    </source>
</evidence>
<dbReference type="PANTHER" id="PTHR47263">
    <property type="entry name" value="ADENYLATE CYCLASE ACTIVATION PROTEIN GIT1"/>
    <property type="match status" value="1"/>
</dbReference>
<protein>
    <recommendedName>
        <fullName evidence="6">PH domain-containing protein</fullName>
    </recommendedName>
</protein>
<dbReference type="OMA" id="KESRIDW"/>
<sequence length="1664" mass="192109">MLKTKPSSSSLASNVGSGTTDLNNSSTLSMNNSHQRIKPVTAFNSTSTKFFSGLLSAIPNPKNITSAIGNEIREITPRRKKEKRDVNNQKQGISFSEWLSFRKPPTKSATTSAKSNDNQESEIAIDTINLGDFLKQLDNLDKDDSFEEFTKFEMMEALRMCVQCIYMPLFPQINVNSKTDKLEISNDIDLELLKNTLKISFANTVSNSEFDKIWKTVDTQYFPQRSKIMRNTNGSDLVKNVILFRKYMAENDLNPMYYKKIFSKETEYQSWKKDELNQISLILNSIDQQRAVPFLGTLNFKFNMVTIDLQKAFKKITTNQVICYKICYLKDSKSTQQTIIESEKIDCSKFAMNIKNAIDIEIPETLSHTISTSCEDQDMSIEFYYFQLGGLKKIHFGTTKLRISSIMTQAYTSSGVWGSAQISETIDLHPHPRDSKNENEVIGCISVCMKATFRRYPCKVDVITDFSKESRIDWIKLYKFTLKSLVKNREKLQDSDCEDFMCPSQGWILNDFEKRYGITETYKRLLYLEVFASNIKLAITFSDDLQKCLELLDNNLQSKYFPMTQTERNRYFDLTETLLKKIEKAMKQYITMFPKNEPQGALKSFVFVHKLLCCKYNNRIVEKEYSKRLKKIINGAFQTHLDGIIEEIQNSLGFKDMNGPILVELCSELVKVIDEIFYFSGIFSIDNFEMEALTFYYSNLDNYIQYAKKNDNINGFYMLTLCNKLKPLHEEIRHDFSSKELSNFKFIDAKSISEGYSERYMTELSEMLSKWIKQSIAIDTFEPINDSCMHSTSVVDYFTSVNQIFELLQKLEFSDSNLYVRFAELVIRITATEYAKKVSDQCLEDVNSLSNQNVDSKQKQSNLLFNMIVPKSVFKDLKDTHILPVAITKHFVIRLNDIEACRQELQSVVKNIFDTSSWAEYEETTEETGFEDYDRDDIDFDEVEKKSNQKSKQIENEYSKKSNMSIQKFTKQFNEVLFDLTLATANIFQAPIRNAINYVLQNAKKDLAKMKNSTRVEVKNLFQSKSDALLDSSLFIPILTPALEILSQNCYKDLFKKILERLFLIVVEELSTFLLDPANFTRKPQDRVFLTAQQAYVLESILELFIIYFCGSAEKTDDEEEETALSHDFARTKSKLLVKLCKLYNTQTEKLEAHLQKLASNTKFAEKYPVKAYHIVSILFTRKKNDEKARKIYSKYKETAKVQRLIIKFNIYARYSIVEGTDKLTVYLTSTCYDSSKIAPGTIHIGGEFLLFEFRFSNVYHRISLRDVEKIHLTEGFMRKGVSIHFKISANTSIYVGSSSNNPKNRVKFFFSDESSRSAFIECLQTQFKNLGNNVEISKNKATPTQSTNTPSKLMNLFKFGSKPSSEQTKGFISAASESSDSLASKGPEDEENREDIIKRKFDIPLEEQCITFFSSNVRQDENSFKSSIFVFTSSFCFYAVQATFYEKFTWNRIENIVQTSNTLKISIKDYGEIEVCDIEKENCETFLDQYKHSKASLKRQEPKNDNISNMLTQEEAQTYFFQRFQIDKICSREKLITYFLLSTNSQEPTGIAFIGEQYFCFEWMKPQKKDTVIPFTSIKSVKKLQNVDNQESPILGTLSILTSHGLTFELPIIQSKLEFDSLYNLLRSKIRRNQNETLNPFSMVSSVIGNVGSTLINSAKSII</sequence>
<feature type="region of interest" description="Disordered" evidence="1">
    <location>
        <begin position="1"/>
        <end position="33"/>
    </location>
</feature>
<dbReference type="OrthoDB" id="2015333at2759"/>
<dbReference type="PROSITE" id="PS51258">
    <property type="entry name" value="MHD1"/>
    <property type="match status" value="1"/>
</dbReference>
<dbReference type="KEGG" id="ngr:NAEGRDRAFT_80506"/>
<dbReference type="VEuPathDB" id="AmoebaDB:NAEGRDRAFT_80506"/>
<name>D2VM40_NAEGR</name>
<feature type="domain" description="MHD2" evidence="3">
    <location>
        <begin position="1029"/>
        <end position="1155"/>
    </location>
</feature>
<evidence type="ECO:0000313" key="5">
    <source>
        <dbReference type="Proteomes" id="UP000006671"/>
    </source>
</evidence>
<evidence type="ECO:0000259" key="3">
    <source>
        <dbReference type="PROSITE" id="PS51259"/>
    </source>
</evidence>
<feature type="domain" description="MHD1" evidence="2">
    <location>
        <begin position="716"/>
        <end position="842"/>
    </location>
</feature>
<dbReference type="GeneID" id="8851806"/>
<gene>
    <name evidence="4" type="ORF">NAEGRDRAFT_80506</name>
</gene>
<dbReference type="STRING" id="5762.D2VM40"/>
<dbReference type="InterPro" id="IPR014772">
    <property type="entry name" value="Munc13_dom-2"/>
</dbReference>
<evidence type="ECO:0000259" key="2">
    <source>
        <dbReference type="PROSITE" id="PS51258"/>
    </source>
</evidence>
<dbReference type="EMBL" id="GG738881">
    <property type="protein sequence ID" value="EFC42253.1"/>
    <property type="molecule type" value="Genomic_DNA"/>
</dbReference>
<dbReference type="Proteomes" id="UP000006671">
    <property type="component" value="Unassembled WGS sequence"/>
</dbReference>
<dbReference type="Gene3D" id="1.10.357.50">
    <property type="match status" value="1"/>
</dbReference>
<evidence type="ECO:0008006" key="6">
    <source>
        <dbReference type="Google" id="ProtNLM"/>
    </source>
</evidence>
<proteinExistence type="predicted"/>
<feature type="compositionally biased region" description="Low complexity" evidence="1">
    <location>
        <begin position="1375"/>
        <end position="1385"/>
    </location>
</feature>
<feature type="region of interest" description="Disordered" evidence="1">
    <location>
        <begin position="1375"/>
        <end position="1395"/>
    </location>
</feature>
<organism evidence="5">
    <name type="scientific">Naegleria gruberi</name>
    <name type="common">Amoeba</name>
    <dbReference type="NCBI Taxonomy" id="5762"/>
    <lineage>
        <taxon>Eukaryota</taxon>
        <taxon>Discoba</taxon>
        <taxon>Heterolobosea</taxon>
        <taxon>Tetramitia</taxon>
        <taxon>Eutetramitia</taxon>
        <taxon>Vahlkampfiidae</taxon>
        <taxon>Naegleria</taxon>
    </lineage>
</organism>
<feature type="compositionally biased region" description="Low complexity" evidence="1">
    <location>
        <begin position="7"/>
        <end position="33"/>
    </location>
</feature>
<accession>D2VM40</accession>
<dbReference type="RefSeq" id="XP_002674997.1">
    <property type="nucleotide sequence ID" value="XM_002674951.1"/>
</dbReference>